<reference evidence="2" key="2">
    <citation type="journal article" date="2021" name="Microbiol. Resour. Announc.">
        <title>Complete Genome Sequences of Three Human Oral Treponema parvum Isolates.</title>
        <authorList>
            <person name="Zeng H."/>
            <person name="Watt R.M."/>
        </authorList>
    </citation>
    <scope>NUCLEOTIDE SEQUENCE</scope>
    <source>
        <strain evidence="2">ATCC 700773</strain>
    </source>
</reference>
<dbReference type="InterPro" id="IPR002347">
    <property type="entry name" value="SDR_fam"/>
</dbReference>
<proteinExistence type="inferred from homology"/>
<dbReference type="PRINTS" id="PR00080">
    <property type="entry name" value="SDRFAMILY"/>
</dbReference>
<name>A0A975EZJ5_9SPIR</name>
<dbReference type="InterPro" id="IPR050259">
    <property type="entry name" value="SDR"/>
</dbReference>
<dbReference type="InterPro" id="IPR020904">
    <property type="entry name" value="Sc_DH/Rdtase_CS"/>
</dbReference>
<protein>
    <submittedName>
        <fullName evidence="2">SDR family oxidoreductase</fullName>
    </submittedName>
</protein>
<dbReference type="Gene3D" id="3.40.50.720">
    <property type="entry name" value="NAD(P)-binding Rossmann-like Domain"/>
    <property type="match status" value="1"/>
</dbReference>
<dbReference type="InterPro" id="IPR036291">
    <property type="entry name" value="NAD(P)-bd_dom_sf"/>
</dbReference>
<dbReference type="PANTHER" id="PTHR42879">
    <property type="entry name" value="3-OXOACYL-(ACYL-CARRIER-PROTEIN) REDUCTASE"/>
    <property type="match status" value="1"/>
</dbReference>
<dbReference type="Proteomes" id="UP000671995">
    <property type="component" value="Chromosome"/>
</dbReference>
<comment type="similarity">
    <text evidence="1">Belongs to the short-chain dehydrogenases/reductases (SDR) family.</text>
</comment>
<dbReference type="GO" id="GO:0032787">
    <property type="term" value="P:monocarboxylic acid metabolic process"/>
    <property type="evidence" value="ECO:0007669"/>
    <property type="project" value="UniProtKB-ARBA"/>
</dbReference>
<organism evidence="2 3">
    <name type="scientific">Treponema parvum</name>
    <dbReference type="NCBI Taxonomy" id="138851"/>
    <lineage>
        <taxon>Bacteria</taxon>
        <taxon>Pseudomonadati</taxon>
        <taxon>Spirochaetota</taxon>
        <taxon>Spirochaetia</taxon>
        <taxon>Spirochaetales</taxon>
        <taxon>Treponemataceae</taxon>
        <taxon>Treponema</taxon>
    </lineage>
</organism>
<dbReference type="EMBL" id="CP054257">
    <property type="protein sequence ID" value="QTQ11628.1"/>
    <property type="molecule type" value="Genomic_DNA"/>
</dbReference>
<sequence>MFDVKGKKVLVTGSTQGIGKCIAMKFSEAGADVWIHGSKREKTERIACETGMSCKAVWADLSEADCAETMYARTGDVDVLILNASVQYRNPWKIITAEEFEVQMRVNLLSTLSLMQKYVPFMESQKWGRVITIGSVQQLVPHKDMAVYAASKAGMDNLVKNVAKQVAHNNVTVNNVLPGAMATPRNAAVAEDGAYLAKVLEKIPLGRMGSADDCSGVCLLLASEEGSYITGASICVDGGMSL</sequence>
<reference evidence="2" key="1">
    <citation type="submission" date="2020-05" db="EMBL/GenBank/DDBJ databases">
        <authorList>
            <person name="Zeng H."/>
            <person name="Chan Y.K."/>
            <person name="Watt R.M."/>
        </authorList>
    </citation>
    <scope>NUCLEOTIDE SEQUENCE</scope>
    <source>
        <strain evidence="2">ATCC 700773</strain>
    </source>
</reference>
<evidence type="ECO:0000313" key="2">
    <source>
        <dbReference type="EMBL" id="QTQ11628.1"/>
    </source>
</evidence>
<dbReference type="Pfam" id="PF13561">
    <property type="entry name" value="adh_short_C2"/>
    <property type="match status" value="1"/>
</dbReference>
<dbReference type="PRINTS" id="PR00081">
    <property type="entry name" value="GDHRDH"/>
</dbReference>
<evidence type="ECO:0000256" key="1">
    <source>
        <dbReference type="ARBA" id="ARBA00006484"/>
    </source>
</evidence>
<dbReference type="SUPFAM" id="SSF51735">
    <property type="entry name" value="NAD(P)-binding Rossmann-fold domains"/>
    <property type="match status" value="1"/>
</dbReference>
<evidence type="ECO:0000313" key="3">
    <source>
        <dbReference type="Proteomes" id="UP000671995"/>
    </source>
</evidence>
<dbReference type="RefSeq" id="WP_210118422.1">
    <property type="nucleotide sequence ID" value="NZ_CP054257.1"/>
</dbReference>
<gene>
    <name evidence="2" type="ORF">HRI96_05065</name>
</gene>
<accession>A0A975EZJ5</accession>
<dbReference type="AlphaFoldDB" id="A0A975EZJ5"/>
<dbReference type="PROSITE" id="PS00061">
    <property type="entry name" value="ADH_SHORT"/>
    <property type="match status" value="1"/>
</dbReference>
<dbReference type="FunFam" id="3.40.50.720:FF:000084">
    <property type="entry name" value="Short-chain dehydrogenase reductase"/>
    <property type="match status" value="1"/>
</dbReference>